<dbReference type="Proteomes" id="UP000615446">
    <property type="component" value="Unassembled WGS sequence"/>
</dbReference>
<feature type="compositionally biased region" description="Low complexity" evidence="6">
    <location>
        <begin position="697"/>
        <end position="711"/>
    </location>
</feature>
<feature type="compositionally biased region" description="Polar residues" evidence="6">
    <location>
        <begin position="889"/>
        <end position="898"/>
    </location>
</feature>
<dbReference type="PROSITE" id="PS50294">
    <property type="entry name" value="WD_REPEATS_REGION"/>
    <property type="match status" value="6"/>
</dbReference>
<dbReference type="InterPro" id="IPR045184">
    <property type="entry name" value="SMU1"/>
</dbReference>
<dbReference type="Gene3D" id="2.130.10.10">
    <property type="entry name" value="YVTN repeat-like/Quinoprotein amine dehydrogenase"/>
    <property type="match status" value="2"/>
</dbReference>
<feature type="region of interest" description="Disordered" evidence="6">
    <location>
        <begin position="1249"/>
        <end position="1270"/>
    </location>
</feature>
<feature type="compositionally biased region" description="Polar residues" evidence="6">
    <location>
        <begin position="846"/>
        <end position="882"/>
    </location>
</feature>
<dbReference type="OrthoDB" id="674604at2759"/>
<keyword evidence="2 5" id="KW-0853">WD repeat</keyword>
<dbReference type="PANTHER" id="PTHR22848">
    <property type="entry name" value="WD40 REPEAT PROTEIN"/>
    <property type="match status" value="1"/>
</dbReference>
<organism evidence="8 9">
    <name type="scientific">Rhizophagus clarus</name>
    <dbReference type="NCBI Taxonomy" id="94130"/>
    <lineage>
        <taxon>Eukaryota</taxon>
        <taxon>Fungi</taxon>
        <taxon>Fungi incertae sedis</taxon>
        <taxon>Mucoromycota</taxon>
        <taxon>Glomeromycotina</taxon>
        <taxon>Glomeromycetes</taxon>
        <taxon>Glomerales</taxon>
        <taxon>Glomeraceae</taxon>
        <taxon>Rhizophagus</taxon>
    </lineage>
</organism>
<feature type="compositionally biased region" description="Polar residues" evidence="6">
    <location>
        <begin position="1"/>
        <end position="12"/>
    </location>
</feature>
<dbReference type="InterPro" id="IPR054080">
    <property type="entry name" value="TPR1-like_2nd"/>
</dbReference>
<dbReference type="InterPro" id="IPR020472">
    <property type="entry name" value="WD40_PAC1"/>
</dbReference>
<name>A0A8H3LUP9_9GLOM</name>
<dbReference type="InterPro" id="IPR015943">
    <property type="entry name" value="WD40/YVTN_repeat-like_dom_sf"/>
</dbReference>
<dbReference type="SMART" id="SM00668">
    <property type="entry name" value="CTLH"/>
    <property type="match status" value="1"/>
</dbReference>
<keyword evidence="3" id="KW-0677">Repeat</keyword>
<feature type="domain" description="CTLH" evidence="7">
    <location>
        <begin position="98"/>
        <end position="152"/>
    </location>
</feature>
<gene>
    <name evidence="8" type="ORF">RCL2_001996600</name>
</gene>
<dbReference type="InterPro" id="IPR006595">
    <property type="entry name" value="CTLH_C"/>
</dbReference>
<feature type="region of interest" description="Disordered" evidence="6">
    <location>
        <begin position="1"/>
        <end position="21"/>
    </location>
</feature>
<evidence type="ECO:0000256" key="1">
    <source>
        <dbReference type="ARBA" id="ARBA00004324"/>
    </source>
</evidence>
<dbReference type="InterPro" id="IPR015671">
    <property type="entry name" value="GSCR1_dom"/>
</dbReference>
<feature type="repeat" description="WD" evidence="5">
    <location>
        <begin position="363"/>
        <end position="404"/>
    </location>
</feature>
<feature type="repeat" description="WD" evidence="5">
    <location>
        <begin position="319"/>
        <end position="360"/>
    </location>
</feature>
<dbReference type="GO" id="GO:0000398">
    <property type="term" value="P:mRNA splicing, via spliceosome"/>
    <property type="evidence" value="ECO:0007669"/>
    <property type="project" value="InterPro"/>
</dbReference>
<feature type="region of interest" description="Disordered" evidence="6">
    <location>
        <begin position="960"/>
        <end position="1012"/>
    </location>
</feature>
<evidence type="ECO:0000256" key="2">
    <source>
        <dbReference type="ARBA" id="ARBA00022574"/>
    </source>
</evidence>
<evidence type="ECO:0000256" key="4">
    <source>
        <dbReference type="ARBA" id="ARBA00026184"/>
    </source>
</evidence>
<evidence type="ECO:0000256" key="3">
    <source>
        <dbReference type="ARBA" id="ARBA00022737"/>
    </source>
</evidence>
<protein>
    <recommendedName>
        <fullName evidence="4">WD40 repeat-containing protein SMU1</fullName>
    </recommendedName>
</protein>
<dbReference type="PROSITE" id="PS50082">
    <property type="entry name" value="WD_REPEATS_2"/>
    <property type="match status" value="7"/>
</dbReference>
<evidence type="ECO:0000259" key="7">
    <source>
        <dbReference type="PROSITE" id="PS50897"/>
    </source>
</evidence>
<evidence type="ECO:0000256" key="5">
    <source>
        <dbReference type="PROSITE-ProRule" id="PRU00221"/>
    </source>
</evidence>
<dbReference type="PROSITE" id="PS50897">
    <property type="entry name" value="CTLH"/>
    <property type="match status" value="1"/>
</dbReference>
<feature type="repeat" description="WD" evidence="5">
    <location>
        <begin position="276"/>
        <end position="318"/>
    </location>
</feature>
<dbReference type="SUPFAM" id="SSF50978">
    <property type="entry name" value="WD40 repeat-like"/>
    <property type="match status" value="1"/>
</dbReference>
<feature type="compositionally biased region" description="Low complexity" evidence="6">
    <location>
        <begin position="1249"/>
        <end position="1262"/>
    </location>
</feature>
<dbReference type="Pfam" id="PF21889">
    <property type="entry name" value="TPR1-like_2nd"/>
    <property type="match status" value="1"/>
</dbReference>
<reference evidence="8" key="1">
    <citation type="submission" date="2019-10" db="EMBL/GenBank/DDBJ databases">
        <title>Conservation and host-specific expression of non-tandemly repeated heterogenous ribosome RNA gene in arbuscular mycorrhizal fungi.</title>
        <authorList>
            <person name="Maeda T."/>
            <person name="Kobayashi Y."/>
            <person name="Nakagawa T."/>
            <person name="Ezawa T."/>
            <person name="Yamaguchi K."/>
            <person name="Bino T."/>
            <person name="Nishimoto Y."/>
            <person name="Shigenobu S."/>
            <person name="Kawaguchi M."/>
        </authorList>
    </citation>
    <scope>NUCLEOTIDE SEQUENCE</scope>
    <source>
        <strain evidence="8">HR1</strain>
    </source>
</reference>
<evidence type="ECO:0000313" key="8">
    <source>
        <dbReference type="EMBL" id="GES93212.1"/>
    </source>
</evidence>
<comment type="caution">
    <text evidence="8">The sequence shown here is derived from an EMBL/GenBank/DDBJ whole genome shotgun (WGS) entry which is preliminary data.</text>
</comment>
<dbReference type="EMBL" id="BLAL01000223">
    <property type="protein sequence ID" value="GES93212.1"/>
    <property type="molecule type" value="Genomic_DNA"/>
</dbReference>
<feature type="repeat" description="WD" evidence="5">
    <location>
        <begin position="506"/>
        <end position="532"/>
    </location>
</feature>
<dbReference type="InterPro" id="IPR019775">
    <property type="entry name" value="WD40_repeat_CS"/>
</dbReference>
<evidence type="ECO:0000313" key="9">
    <source>
        <dbReference type="Proteomes" id="UP000615446"/>
    </source>
</evidence>
<feature type="repeat" description="WD" evidence="5">
    <location>
        <begin position="405"/>
        <end position="446"/>
    </location>
</feature>
<feature type="repeat" description="WD" evidence="5">
    <location>
        <begin position="447"/>
        <end position="488"/>
    </location>
</feature>
<dbReference type="CDD" id="cd00200">
    <property type="entry name" value="WD40"/>
    <property type="match status" value="1"/>
</dbReference>
<dbReference type="PRINTS" id="PR00320">
    <property type="entry name" value="GPROTEINBRPT"/>
</dbReference>
<proteinExistence type="predicted"/>
<comment type="subcellular location">
    <subcellularLocation>
        <location evidence="1">Nucleus speckle</location>
    </subcellularLocation>
</comment>
<dbReference type="InterPro" id="IPR036322">
    <property type="entry name" value="WD40_repeat_dom_sf"/>
</dbReference>
<sequence>MSDTNVNSNLDQRTIEGNDELDSNRRKSLVTLATAHHHVGAHLKCIRPTEDIFNPEDPKIREDIVRMIIQYLSDEGYTASKMTVYDEANVKWHEREERIVEVKRLKKAILDGDWAEVDKLSAKPLVKNHKSFLYAVYKQQYLEYIEHQEIQKAFTFLNRRLKPLEHLQTTSNEFKDMCYLLTAKSVHDAPSFKNWEGIGPAREKLVEQFQNMLNFENTDKDGSVYVPPNRLLTLLRQAVAYQIEFSRYHPRVSPRVNTLLQDYTSFVIPNAVRATLIGHRGNVKCVEFVGEEGREIVSGSSDNTLRIWDTENSKEIGILEGHESRIWDVSSNKNGSMVSSASGDGSIKLWDMKASKHTCVASFTEHLSDVYSVRFHPGDNHIVTGGYDKIIRLYDVSAGRLVKTFTGHQLSVSKTIFNPLGNLIVSGSKDNTIKFWDIVSGLCIRTISSHLGEVTSVEMNSNGTLLLSSSKDNSNRLWDVRMARPIRRLKGHQNTSKNFIRACFVNNSLIAGGSEDGIVYIWDQDTGEVLQKLRGHTGMVYNAVWNQKQSLFVSCSDDKTLKTWWFIFFKIENVGLAKNPSNYFPKKLGRKKREFTFNLPIEHYIHYICRNYCDILCFMPIIMATVMNYKDEDIEKFEENNSQNNGELLKGIQNNANTYETLHKSSKKATSPNTQNISELVVKEEKSDDLNQVCVKNSSSTNNNTQDNNSNPVQSELNHKQFTQQIYINGTTPESNNNCGDMELTNCQSTGQFESSNGFRKNLIEKKDTNWNGYQNQNNSNNQTIPLCEQEGQVKMMKLAGLTVIMHRKKGEIIYKLADNMSVSSLSDAQREALLKEIKTLHDSNAIVTQSMPQPTQDQGTSTISSQSVNTTASRLPTTTSLPEHPSVINHNTSTKVQSSLASASVRSSSFPISTSTSSNKSINSTAALNTRAPSKQLYIPLASRPPLVVTETYSAAQLSDRSPSNMTSQTLYPTSPLEDSFYSDGSSRSTRRYTKTGRYAKKRSTDEVDSQYTQEYPTQYQHIPISTTVPINNQMSTQSSQVIQPVPSPQPVQSTYYTSTTPTTRPIVQYYSAPTPLHRPSHGLKRSFQPIGPQRTAEEINHNLDIAQRFEAATKADQMAVLQPDYKTPFRSLKDAVARLLPYHIFEYPEEDMKGNNQTSDLDATKNALRLYKRRKMIFDKYNDLLKSEAEKSCSTAYTNLCERLIVDDVKTEIVALKESCRQLSEQIKSRSQFSMLKQQQQQLQLQQLHLQSSSTQQSKQPELPQRQS</sequence>
<evidence type="ECO:0000256" key="6">
    <source>
        <dbReference type="SAM" id="MobiDB-lite"/>
    </source>
</evidence>
<feature type="compositionally biased region" description="Basic residues" evidence="6">
    <location>
        <begin position="990"/>
        <end position="1003"/>
    </location>
</feature>
<dbReference type="Pfam" id="PF15249">
    <property type="entry name" value="GLTSCR1"/>
    <property type="match status" value="1"/>
</dbReference>
<dbReference type="InterPro" id="IPR001680">
    <property type="entry name" value="WD40_rpt"/>
</dbReference>
<accession>A0A8H3LUP9</accession>
<feature type="repeat" description="WD" evidence="5">
    <location>
        <begin position="533"/>
        <end position="564"/>
    </location>
</feature>
<dbReference type="SMART" id="SM00320">
    <property type="entry name" value="WD40"/>
    <property type="match status" value="7"/>
</dbReference>
<dbReference type="GO" id="GO:0016607">
    <property type="term" value="C:nuclear speck"/>
    <property type="evidence" value="ECO:0007669"/>
    <property type="project" value="UniProtKB-SubCell"/>
</dbReference>
<dbReference type="AlphaFoldDB" id="A0A8H3LUP9"/>
<feature type="region of interest" description="Disordered" evidence="6">
    <location>
        <begin position="846"/>
        <end position="901"/>
    </location>
</feature>
<feature type="region of interest" description="Disordered" evidence="6">
    <location>
        <begin position="695"/>
        <end position="714"/>
    </location>
</feature>
<dbReference type="Pfam" id="PF00400">
    <property type="entry name" value="WD40"/>
    <property type="match status" value="7"/>
</dbReference>
<dbReference type="PROSITE" id="PS00678">
    <property type="entry name" value="WD_REPEATS_1"/>
    <property type="match status" value="3"/>
</dbReference>
<feature type="compositionally biased region" description="Polar residues" evidence="6">
    <location>
        <begin position="960"/>
        <end position="974"/>
    </location>
</feature>